<name>A0ACC6KZ57_9SPHI</name>
<keyword evidence="2" id="KW-1185">Reference proteome</keyword>
<proteinExistence type="predicted"/>
<dbReference type="EMBL" id="JAVDTF010000002">
    <property type="protein sequence ID" value="MDR6784403.1"/>
    <property type="molecule type" value="Genomic_DNA"/>
</dbReference>
<comment type="caution">
    <text evidence="1">The sequence shown here is derived from an EMBL/GenBank/DDBJ whole genome shotgun (WGS) entry which is preliminary data.</text>
</comment>
<reference evidence="1" key="1">
    <citation type="submission" date="2023-07" db="EMBL/GenBank/DDBJ databases">
        <title>Sorghum-associated microbial communities from plants grown in Nebraska, USA.</title>
        <authorList>
            <person name="Schachtman D."/>
        </authorList>
    </citation>
    <scope>NUCLEOTIDE SEQUENCE</scope>
    <source>
        <strain evidence="1">2697</strain>
    </source>
</reference>
<organism evidence="1 2">
    <name type="scientific">Pedobacter africanus</name>
    <dbReference type="NCBI Taxonomy" id="151894"/>
    <lineage>
        <taxon>Bacteria</taxon>
        <taxon>Pseudomonadati</taxon>
        <taxon>Bacteroidota</taxon>
        <taxon>Sphingobacteriia</taxon>
        <taxon>Sphingobacteriales</taxon>
        <taxon>Sphingobacteriaceae</taxon>
        <taxon>Pedobacter</taxon>
    </lineage>
</organism>
<dbReference type="Proteomes" id="UP001246858">
    <property type="component" value="Unassembled WGS sequence"/>
</dbReference>
<evidence type="ECO:0000313" key="2">
    <source>
        <dbReference type="Proteomes" id="UP001246858"/>
    </source>
</evidence>
<evidence type="ECO:0000313" key="1">
    <source>
        <dbReference type="EMBL" id="MDR6784403.1"/>
    </source>
</evidence>
<gene>
    <name evidence="1" type="ORF">J2X78_002968</name>
</gene>
<sequence length="158" mass="17992">MMKKQVLISVMLFFTALSTILTLSGSANAQVIYARVELENFDRVTDFNFDNEEADLFVRLYSNSACTVPYVVPADMQINLRYDYAWNDIYQTGSNYYFGSAVIPSGESEVYHNRVVTDGNDYWGGYWPGSEHIWTHTILTYTVTSGAGYYASATIEYR</sequence>
<protein>
    <submittedName>
        <fullName evidence="1">Uncharacterized protein</fullName>
    </submittedName>
</protein>
<accession>A0ACC6KZ57</accession>